<proteinExistence type="predicted"/>
<evidence type="ECO:0000313" key="2">
    <source>
        <dbReference type="Proteomes" id="UP000479710"/>
    </source>
</evidence>
<sequence>MTGELGLRQLKEMEATQVVVLWHWMDRVDGMMVTPNTNITQNQGALVKHEDHETDVLELEDGGAEAIKLRSSHSTLHAARLHGNIHM</sequence>
<accession>A0A6G1F7X1</accession>
<dbReference type="EMBL" id="SPHZ02000001">
    <property type="protein sequence ID" value="KAF0932990.1"/>
    <property type="molecule type" value="Genomic_DNA"/>
</dbReference>
<reference evidence="1 2" key="1">
    <citation type="submission" date="2019-11" db="EMBL/GenBank/DDBJ databases">
        <title>Whole genome sequence of Oryza granulata.</title>
        <authorList>
            <person name="Li W."/>
        </authorList>
    </citation>
    <scope>NUCLEOTIDE SEQUENCE [LARGE SCALE GENOMIC DNA]</scope>
    <source>
        <strain evidence="2">cv. Menghai</strain>
        <tissue evidence="1">Leaf</tissue>
    </source>
</reference>
<dbReference type="AlphaFoldDB" id="A0A6G1F7X1"/>
<comment type="caution">
    <text evidence="1">The sequence shown here is derived from an EMBL/GenBank/DDBJ whole genome shotgun (WGS) entry which is preliminary data.</text>
</comment>
<organism evidence="1 2">
    <name type="scientific">Oryza meyeriana var. granulata</name>
    <dbReference type="NCBI Taxonomy" id="110450"/>
    <lineage>
        <taxon>Eukaryota</taxon>
        <taxon>Viridiplantae</taxon>
        <taxon>Streptophyta</taxon>
        <taxon>Embryophyta</taxon>
        <taxon>Tracheophyta</taxon>
        <taxon>Spermatophyta</taxon>
        <taxon>Magnoliopsida</taxon>
        <taxon>Liliopsida</taxon>
        <taxon>Poales</taxon>
        <taxon>Poaceae</taxon>
        <taxon>BOP clade</taxon>
        <taxon>Oryzoideae</taxon>
        <taxon>Oryzeae</taxon>
        <taxon>Oryzinae</taxon>
        <taxon>Oryza</taxon>
        <taxon>Oryza meyeriana</taxon>
    </lineage>
</organism>
<gene>
    <name evidence="1" type="ORF">E2562_013637</name>
</gene>
<dbReference type="Proteomes" id="UP000479710">
    <property type="component" value="Unassembled WGS sequence"/>
</dbReference>
<keyword evidence="2" id="KW-1185">Reference proteome</keyword>
<protein>
    <submittedName>
        <fullName evidence="1">Uncharacterized protein</fullName>
    </submittedName>
</protein>
<evidence type="ECO:0000313" key="1">
    <source>
        <dbReference type="EMBL" id="KAF0932990.1"/>
    </source>
</evidence>
<name>A0A6G1F7X1_9ORYZ</name>